<dbReference type="EMBL" id="CM034410">
    <property type="protein sequence ID" value="KAJ0171450.1"/>
    <property type="molecule type" value="Genomic_DNA"/>
</dbReference>
<reference evidence="1 2" key="1">
    <citation type="journal article" date="2021" name="Front. Genet.">
        <title>Chromosome-Level Genome Assembly Reveals Significant Gene Expansion in the Toll and IMD Signaling Pathways of Dendrolimus kikuchii.</title>
        <authorList>
            <person name="Zhou J."/>
            <person name="Wu P."/>
            <person name="Xiong Z."/>
            <person name="Liu N."/>
            <person name="Zhao N."/>
            <person name="Ji M."/>
            <person name="Qiu Y."/>
            <person name="Yang B."/>
        </authorList>
    </citation>
    <scope>NUCLEOTIDE SEQUENCE [LARGE SCALE GENOMIC DNA]</scope>
    <source>
        <strain evidence="1">Ann1</strain>
    </source>
</reference>
<evidence type="ECO:0000313" key="1">
    <source>
        <dbReference type="EMBL" id="KAJ0171450.1"/>
    </source>
</evidence>
<accession>A0ACC1CIP5</accession>
<dbReference type="Proteomes" id="UP000824533">
    <property type="component" value="Linkage Group LG24"/>
</dbReference>
<gene>
    <name evidence="1" type="ORF">K1T71_013000</name>
</gene>
<keyword evidence="2" id="KW-1185">Reference proteome</keyword>
<name>A0ACC1CIP5_9NEOP</name>
<proteinExistence type="predicted"/>
<organism evidence="1 2">
    <name type="scientific">Dendrolimus kikuchii</name>
    <dbReference type="NCBI Taxonomy" id="765133"/>
    <lineage>
        <taxon>Eukaryota</taxon>
        <taxon>Metazoa</taxon>
        <taxon>Ecdysozoa</taxon>
        <taxon>Arthropoda</taxon>
        <taxon>Hexapoda</taxon>
        <taxon>Insecta</taxon>
        <taxon>Pterygota</taxon>
        <taxon>Neoptera</taxon>
        <taxon>Endopterygota</taxon>
        <taxon>Lepidoptera</taxon>
        <taxon>Glossata</taxon>
        <taxon>Ditrysia</taxon>
        <taxon>Bombycoidea</taxon>
        <taxon>Lasiocampidae</taxon>
        <taxon>Dendrolimus</taxon>
    </lineage>
</organism>
<sequence>MDSIMKVFLLSVVVAALAVSSDSSPPRAIARANLNAGYVTTGDILYLRRYVYLPAITNMIQYQDVSYQGNWTTRLTAIQATEVGYTQYASAWITRGGINQNNVTIRFQSARGYGQVLKSPKDAFGHDLNPNLNSIDNEKSIKTSNQVPSSELDSIDNGSKLTSDDTSDQVSNLLTDSSDNAVKIAEERRAEKFKKNSKKVKEAAKLSGCKPGFAVFEGKCVKLNKLNAKDKAAFDGGSCPTGLFKLNGLCL</sequence>
<protein>
    <submittedName>
        <fullName evidence="1">Uncharacterized protein</fullName>
    </submittedName>
</protein>
<comment type="caution">
    <text evidence="1">The sequence shown here is derived from an EMBL/GenBank/DDBJ whole genome shotgun (WGS) entry which is preliminary data.</text>
</comment>
<evidence type="ECO:0000313" key="2">
    <source>
        <dbReference type="Proteomes" id="UP000824533"/>
    </source>
</evidence>